<gene>
    <name evidence="7" type="ORF">L3X38_040963</name>
</gene>
<comment type="caution">
    <text evidence="7">The sequence shown here is derived from an EMBL/GenBank/DDBJ whole genome shotgun (WGS) entry which is preliminary data.</text>
</comment>
<evidence type="ECO:0000256" key="3">
    <source>
        <dbReference type="ARBA" id="ARBA00022833"/>
    </source>
</evidence>
<dbReference type="InterPro" id="IPR006564">
    <property type="entry name" value="Znf_PMZ"/>
</dbReference>
<dbReference type="GO" id="GO:0008270">
    <property type="term" value="F:zinc ion binding"/>
    <property type="evidence" value="ECO:0007669"/>
    <property type="project" value="UniProtKB-KW"/>
</dbReference>
<evidence type="ECO:0000256" key="1">
    <source>
        <dbReference type="ARBA" id="ARBA00022723"/>
    </source>
</evidence>
<keyword evidence="8" id="KW-1185">Reference proteome</keyword>
<organism evidence="7 8">
    <name type="scientific">Prunus dulcis</name>
    <name type="common">Almond</name>
    <name type="synonym">Amygdalus dulcis</name>
    <dbReference type="NCBI Taxonomy" id="3755"/>
    <lineage>
        <taxon>Eukaryota</taxon>
        <taxon>Viridiplantae</taxon>
        <taxon>Streptophyta</taxon>
        <taxon>Embryophyta</taxon>
        <taxon>Tracheophyta</taxon>
        <taxon>Spermatophyta</taxon>
        <taxon>Magnoliopsida</taxon>
        <taxon>eudicotyledons</taxon>
        <taxon>Gunneridae</taxon>
        <taxon>Pentapetalae</taxon>
        <taxon>rosids</taxon>
        <taxon>fabids</taxon>
        <taxon>Rosales</taxon>
        <taxon>Rosaceae</taxon>
        <taxon>Amygdaloideae</taxon>
        <taxon>Amygdaleae</taxon>
        <taxon>Prunus</taxon>
    </lineage>
</organism>
<dbReference type="AlphaFoldDB" id="A0AAD4URH2"/>
<dbReference type="InterPro" id="IPR007527">
    <property type="entry name" value="Znf_SWIM"/>
</dbReference>
<reference evidence="7 8" key="1">
    <citation type="journal article" date="2022" name="G3 (Bethesda)">
        <title>Whole-genome sequence and methylome profiling of the almond [Prunus dulcis (Mill.) D.A. Webb] cultivar 'Nonpareil'.</title>
        <authorList>
            <person name="D'Amico-Willman K.M."/>
            <person name="Ouma W.Z."/>
            <person name="Meulia T."/>
            <person name="Sideli G.M."/>
            <person name="Gradziel T.M."/>
            <person name="Fresnedo-Ramirez J."/>
        </authorList>
    </citation>
    <scope>NUCLEOTIDE SEQUENCE [LARGE SCALE GENOMIC DNA]</scope>
    <source>
        <strain evidence="7">Clone GOH B32 T37-40</strain>
    </source>
</reference>
<dbReference type="Pfam" id="PF04434">
    <property type="entry name" value="SWIM"/>
    <property type="match status" value="1"/>
</dbReference>
<accession>A0AAD4URH2</accession>
<dbReference type="PANTHER" id="PTHR31973">
    <property type="entry name" value="POLYPROTEIN, PUTATIVE-RELATED"/>
    <property type="match status" value="1"/>
</dbReference>
<evidence type="ECO:0000313" key="8">
    <source>
        <dbReference type="Proteomes" id="UP001054821"/>
    </source>
</evidence>
<keyword evidence="1" id="KW-0479">Metal-binding</keyword>
<evidence type="ECO:0000313" key="7">
    <source>
        <dbReference type="EMBL" id="KAI5311790.1"/>
    </source>
</evidence>
<feature type="domain" description="SWIM-type" evidence="6">
    <location>
        <begin position="63"/>
        <end position="95"/>
    </location>
</feature>
<evidence type="ECO:0000256" key="2">
    <source>
        <dbReference type="ARBA" id="ARBA00022771"/>
    </source>
</evidence>
<evidence type="ECO:0000256" key="5">
    <source>
        <dbReference type="SAM" id="MobiDB-lite"/>
    </source>
</evidence>
<dbReference type="Proteomes" id="UP001054821">
    <property type="component" value="Chromosome 8"/>
</dbReference>
<feature type="compositionally biased region" description="Basic residues" evidence="5">
    <location>
        <begin position="187"/>
        <end position="202"/>
    </location>
</feature>
<keyword evidence="2 4" id="KW-0863">Zinc-finger</keyword>
<feature type="region of interest" description="Disordered" evidence="5">
    <location>
        <begin position="152"/>
        <end position="202"/>
    </location>
</feature>
<sequence>MVERIRTNLMLRVARQKDVKWTQRIGPKIFHIIEKNLKESDSCIAQNAGGNRFQVTHMLGGQYAVDVNTHSCSCRKWDLCGIPCCHGMTAISRQQRSPITYVNKSGRPKKARTRPVDEIPKGATKLRRYGIAIRGGLTRTATTVSQIAPTNVATQSSGNNAATQSDPCNLASQAGPSNVTQNTSRPQGKKFKSPVKRARPWR</sequence>
<name>A0AAD4URH2_PRUDU</name>
<proteinExistence type="predicted"/>
<feature type="compositionally biased region" description="Polar residues" evidence="5">
    <location>
        <begin position="152"/>
        <end position="186"/>
    </location>
</feature>
<protein>
    <recommendedName>
        <fullName evidence="6">SWIM-type domain-containing protein</fullName>
    </recommendedName>
</protein>
<dbReference type="PANTHER" id="PTHR31973:SF199">
    <property type="entry name" value="SWIM-TYPE DOMAIN-CONTAINING PROTEIN"/>
    <property type="match status" value="1"/>
</dbReference>
<evidence type="ECO:0000259" key="6">
    <source>
        <dbReference type="PROSITE" id="PS50966"/>
    </source>
</evidence>
<evidence type="ECO:0000256" key="4">
    <source>
        <dbReference type="PROSITE-ProRule" id="PRU00325"/>
    </source>
</evidence>
<dbReference type="EMBL" id="JAJFAZ020000008">
    <property type="protein sequence ID" value="KAI5311790.1"/>
    <property type="molecule type" value="Genomic_DNA"/>
</dbReference>
<keyword evidence="3" id="KW-0862">Zinc</keyword>
<dbReference type="PROSITE" id="PS50966">
    <property type="entry name" value="ZF_SWIM"/>
    <property type="match status" value="1"/>
</dbReference>
<dbReference type="SMART" id="SM00575">
    <property type="entry name" value="ZnF_PMZ"/>
    <property type="match status" value="1"/>
</dbReference>